<protein>
    <submittedName>
        <fullName evidence="3">Uncharacterized protein</fullName>
    </submittedName>
</protein>
<feature type="region of interest" description="Disordered" evidence="2">
    <location>
        <begin position="1"/>
        <end position="43"/>
    </location>
</feature>
<dbReference type="GO" id="GO:0003677">
    <property type="term" value="F:DNA binding"/>
    <property type="evidence" value="ECO:0007669"/>
    <property type="project" value="InterPro"/>
</dbReference>
<name>A0AAW0GVT3_9APHY</name>
<keyword evidence="1" id="KW-0233">DNA recombination</keyword>
<dbReference type="Gene3D" id="1.10.443.10">
    <property type="entry name" value="Intergrase catalytic core"/>
    <property type="match status" value="1"/>
</dbReference>
<gene>
    <name evidence="3" type="ORF">QCA50_000971</name>
</gene>
<dbReference type="AlphaFoldDB" id="A0AAW0GVT3"/>
<feature type="compositionally biased region" description="Polar residues" evidence="2">
    <location>
        <begin position="1"/>
        <end position="10"/>
    </location>
</feature>
<sequence>MVKKTSSNVKAPTKQPQRKKPPVKSASSIGALEAARDKGKRDHLLSQRTVEGYNRYVLRGKEFLEVLVASKKAELEAEKSNSEEDRMKQYEELQELSKAFDPSPNTQSVRALELFITEKCFAQGCGGNTASGIHAGFKKLWDKIDRYYGDYHVNEDTLKVTGNPANAPSVNELRRSVVNRDKGKDIARNHAEAIRYEDLAKMMDWSESVCSDDRISQTRSLSDQLHVAEHLMFRAYASTAFTLWSRNSETSSIKNRHYKRNCEGTDPYHIPHDQVYLVNRKGWTRQSGNTTAAMGRMYEVYDQKDTPAMDMRFYMQQWLRFLEDELLKRPLTDEEYIFPTIGQNGLVHTYQCIDHNAFQARLNMFAANTGLTVEYTTHSFRRGGAQYRFQYCPLGKRWALSRIRWWGGWAEGEQSDTLMRYLLDELSSQESSHHDALCPIQREASQSFNGDHILTSPVTIGEIRELFGSVGREFQRLHLDIEQGKLAPFPSQFRFYAPGTSLVGPSTVAASPFPTPPAFIPNVNPTQSLLDEPLRQPLHLTNMLRLQKQDKNTSRKTPSVPEAVIPNLSHGPEAWREVIRQWEESNPITKTKALKDWPLEWYSGSMSRFTGSKWNQRKAIAEEYIRCNRTDTQFLSEFPEATQSIKMLLNAIAQKRQPAPSVQKGCCQRARRGAESPM</sequence>
<comment type="caution">
    <text evidence="3">The sequence shown here is derived from an EMBL/GenBank/DDBJ whole genome shotgun (WGS) entry which is preliminary data.</text>
</comment>
<reference evidence="3 4" key="1">
    <citation type="submission" date="2022-09" db="EMBL/GenBank/DDBJ databases">
        <authorList>
            <person name="Palmer J.M."/>
        </authorList>
    </citation>
    <scope>NUCLEOTIDE SEQUENCE [LARGE SCALE GENOMIC DNA]</scope>
    <source>
        <strain evidence="3 4">DSM 7382</strain>
    </source>
</reference>
<evidence type="ECO:0000313" key="4">
    <source>
        <dbReference type="Proteomes" id="UP001385951"/>
    </source>
</evidence>
<evidence type="ECO:0000256" key="2">
    <source>
        <dbReference type="SAM" id="MobiDB-lite"/>
    </source>
</evidence>
<organism evidence="3 4">
    <name type="scientific">Cerrena zonata</name>
    <dbReference type="NCBI Taxonomy" id="2478898"/>
    <lineage>
        <taxon>Eukaryota</taxon>
        <taxon>Fungi</taxon>
        <taxon>Dikarya</taxon>
        <taxon>Basidiomycota</taxon>
        <taxon>Agaricomycotina</taxon>
        <taxon>Agaricomycetes</taxon>
        <taxon>Polyporales</taxon>
        <taxon>Cerrenaceae</taxon>
        <taxon>Cerrena</taxon>
    </lineage>
</organism>
<dbReference type="InterPro" id="IPR013762">
    <property type="entry name" value="Integrase-like_cat_sf"/>
</dbReference>
<accession>A0AAW0GVT3</accession>
<evidence type="ECO:0000256" key="1">
    <source>
        <dbReference type="ARBA" id="ARBA00023172"/>
    </source>
</evidence>
<keyword evidence="4" id="KW-1185">Reference proteome</keyword>
<evidence type="ECO:0000313" key="3">
    <source>
        <dbReference type="EMBL" id="KAK7696317.1"/>
    </source>
</evidence>
<dbReference type="GO" id="GO:0006310">
    <property type="term" value="P:DNA recombination"/>
    <property type="evidence" value="ECO:0007669"/>
    <property type="project" value="UniProtKB-KW"/>
</dbReference>
<dbReference type="SUPFAM" id="SSF56349">
    <property type="entry name" value="DNA breaking-rejoining enzymes"/>
    <property type="match status" value="1"/>
</dbReference>
<feature type="region of interest" description="Disordered" evidence="2">
    <location>
        <begin position="659"/>
        <end position="678"/>
    </location>
</feature>
<dbReference type="GO" id="GO:0015074">
    <property type="term" value="P:DNA integration"/>
    <property type="evidence" value="ECO:0007669"/>
    <property type="project" value="InterPro"/>
</dbReference>
<dbReference type="InterPro" id="IPR011010">
    <property type="entry name" value="DNA_brk_join_enz"/>
</dbReference>
<feature type="compositionally biased region" description="Basic and acidic residues" evidence="2">
    <location>
        <begin position="34"/>
        <end position="43"/>
    </location>
</feature>
<dbReference type="Proteomes" id="UP001385951">
    <property type="component" value="Unassembled WGS sequence"/>
</dbReference>
<proteinExistence type="predicted"/>
<dbReference type="EMBL" id="JASBNA010000001">
    <property type="protein sequence ID" value="KAK7696317.1"/>
    <property type="molecule type" value="Genomic_DNA"/>
</dbReference>